<dbReference type="EMBL" id="LUUH01000017">
    <property type="protein sequence ID" value="OAI08785.1"/>
    <property type="molecule type" value="Genomic_DNA"/>
</dbReference>
<organism evidence="1 2">
    <name type="scientific">Methylomonas methanica</name>
    <dbReference type="NCBI Taxonomy" id="421"/>
    <lineage>
        <taxon>Bacteria</taxon>
        <taxon>Pseudomonadati</taxon>
        <taxon>Pseudomonadota</taxon>
        <taxon>Gammaproteobacteria</taxon>
        <taxon>Methylococcales</taxon>
        <taxon>Methylococcaceae</taxon>
        <taxon>Methylomonas</taxon>
    </lineage>
</organism>
<evidence type="ECO:0000313" key="1">
    <source>
        <dbReference type="EMBL" id="OAI08785.1"/>
    </source>
</evidence>
<accession>A0A177MTG2</accession>
<dbReference type="AlphaFoldDB" id="A0A177MTG2"/>
<evidence type="ECO:0000313" key="2">
    <source>
        <dbReference type="Proteomes" id="UP000077763"/>
    </source>
</evidence>
<reference evidence="1 2" key="1">
    <citation type="submission" date="2016-03" db="EMBL/GenBank/DDBJ databases">
        <authorList>
            <person name="Ploux O."/>
        </authorList>
    </citation>
    <scope>NUCLEOTIDE SEQUENCE [LARGE SCALE GENOMIC DNA]</scope>
    <source>
        <strain evidence="1 2">R-45371</strain>
    </source>
</reference>
<gene>
    <name evidence="1" type="ORF">A1353_24800</name>
</gene>
<proteinExistence type="predicted"/>
<protein>
    <submittedName>
        <fullName evidence="1">Uncharacterized protein</fullName>
    </submittedName>
</protein>
<sequence length="106" mass="12287">MGVAAYNRGSRVIQFQIEQDFPSHDVAFEILARLNALPKFEDCGVPFDDVIFEYDQRRGCWWVMDSVALYGGWSFFYKSLSEAVRRWKVDVVACDTMTGRYLGSKR</sequence>
<comment type="caution">
    <text evidence="1">The sequence shown here is derived from an EMBL/GenBank/DDBJ whole genome shotgun (WGS) entry which is preliminary data.</text>
</comment>
<dbReference type="Proteomes" id="UP000077763">
    <property type="component" value="Unassembled WGS sequence"/>
</dbReference>
<name>A0A177MTG2_METMH</name>